<protein>
    <submittedName>
        <fullName evidence="3">NYN domain-containing protein</fullName>
    </submittedName>
</protein>
<sequence length="433" mass="44982">MDRCALFVDAGYLLADGAMAVHGTRHRETVSWDFGGLLQLLGDLARERTGMPLLRCYWYEATVEGRRSPEHDALADLPGLKLRLGRIRPGRREGVDAEIRRDLMALARNGALTDAVLVSGDEDLAQIVADAQEFGVRVTVVHVAVDGNWTISRVLRQECDDLIEIGSSHLRTYVNLLTGVDGTAGSSAGAGPLSNGHGPNGHGGALGTLQPAVNNGPPPSSPISGRPSTTGAPAVRDLGPAMGGGSLNPGSTGTTTGGTGVATGPMQLPGGVPSYGSGAQQSPLQPTSAAGPSTTQSPAPAAPPAAPPSLGSQYSPSPVPAPSPPPPPQTMQPQGPYTGPQQVSPAPVQQSAPTLADAVKAAHQEGQDFGESVARDAPALWLEAVLARKPRMPSDLEARLLQGSSLPIDFLLHDEVRHALRRGFWDALERSRR</sequence>
<evidence type="ECO:0000256" key="1">
    <source>
        <dbReference type="SAM" id="MobiDB-lite"/>
    </source>
</evidence>
<feature type="domain" description="NYN" evidence="2">
    <location>
        <begin position="12"/>
        <end position="165"/>
    </location>
</feature>
<dbReference type="Proteomes" id="UP000262882">
    <property type="component" value="Unassembled WGS sequence"/>
</dbReference>
<name>A0A372GN33_9ACTN</name>
<organism evidence="3 4">
    <name type="scientific">Actinomadura spongiicola</name>
    <dbReference type="NCBI Taxonomy" id="2303421"/>
    <lineage>
        <taxon>Bacteria</taxon>
        <taxon>Bacillati</taxon>
        <taxon>Actinomycetota</taxon>
        <taxon>Actinomycetes</taxon>
        <taxon>Streptosporangiales</taxon>
        <taxon>Thermomonosporaceae</taxon>
        <taxon>Actinomadura</taxon>
    </lineage>
</organism>
<evidence type="ECO:0000313" key="3">
    <source>
        <dbReference type="EMBL" id="RFS86745.1"/>
    </source>
</evidence>
<dbReference type="InterPro" id="IPR021139">
    <property type="entry name" value="NYN"/>
</dbReference>
<feature type="compositionally biased region" description="Low complexity" evidence="1">
    <location>
        <begin position="286"/>
        <end position="299"/>
    </location>
</feature>
<feature type="region of interest" description="Disordered" evidence="1">
    <location>
        <begin position="188"/>
        <end position="374"/>
    </location>
</feature>
<dbReference type="Gene3D" id="3.40.50.1010">
    <property type="entry name" value="5'-nuclease"/>
    <property type="match status" value="1"/>
</dbReference>
<evidence type="ECO:0000259" key="2">
    <source>
        <dbReference type="Pfam" id="PF01936"/>
    </source>
</evidence>
<dbReference type="Pfam" id="PF01936">
    <property type="entry name" value="NYN"/>
    <property type="match status" value="1"/>
</dbReference>
<comment type="caution">
    <text evidence="3">The sequence shown here is derived from an EMBL/GenBank/DDBJ whole genome shotgun (WGS) entry which is preliminary data.</text>
</comment>
<dbReference type="EMBL" id="QVNQ01000001">
    <property type="protein sequence ID" value="RFS86745.1"/>
    <property type="molecule type" value="Genomic_DNA"/>
</dbReference>
<reference evidence="3 4" key="1">
    <citation type="submission" date="2018-08" db="EMBL/GenBank/DDBJ databases">
        <title>Actinomadura spongicola sp. nov., isolated from marine sponge Leucetta chagosensis.</title>
        <authorList>
            <person name="Li L."/>
            <person name="Lin H.W."/>
        </authorList>
    </citation>
    <scope>NUCLEOTIDE SEQUENCE [LARGE SCALE GENOMIC DNA]</scope>
    <source>
        <strain evidence="3 4">LHW52907</strain>
    </source>
</reference>
<proteinExistence type="predicted"/>
<dbReference type="InterPro" id="IPR047140">
    <property type="entry name" value="LabA"/>
</dbReference>
<dbReference type="RefSeq" id="WP_117397194.1">
    <property type="nucleotide sequence ID" value="NZ_QVNQ01000001.1"/>
</dbReference>
<evidence type="ECO:0000313" key="4">
    <source>
        <dbReference type="Proteomes" id="UP000262882"/>
    </source>
</evidence>
<dbReference type="OrthoDB" id="9800236at2"/>
<gene>
    <name evidence="3" type="ORF">D0T12_00120</name>
</gene>
<dbReference type="GO" id="GO:0004540">
    <property type="term" value="F:RNA nuclease activity"/>
    <property type="evidence" value="ECO:0007669"/>
    <property type="project" value="InterPro"/>
</dbReference>
<dbReference type="AlphaFoldDB" id="A0A372GN33"/>
<dbReference type="PANTHER" id="PTHR35458:SF8">
    <property type="entry name" value="SLR0650 PROTEIN"/>
    <property type="match status" value="1"/>
</dbReference>
<accession>A0A372GN33</accession>
<feature type="compositionally biased region" description="Pro residues" evidence="1">
    <location>
        <begin position="317"/>
        <end position="330"/>
    </location>
</feature>
<dbReference type="PANTHER" id="PTHR35458">
    <property type="entry name" value="SLR0755 PROTEIN"/>
    <property type="match status" value="1"/>
</dbReference>
<feature type="compositionally biased region" description="Low complexity" evidence="1">
    <location>
        <begin position="331"/>
        <end position="353"/>
    </location>
</feature>
<keyword evidence="4" id="KW-1185">Reference proteome</keyword>